<reference evidence="2" key="1">
    <citation type="submission" date="2023-05" db="EMBL/GenBank/DDBJ databases">
        <authorList>
            <person name="Stuckert A."/>
        </authorList>
    </citation>
    <scope>NUCLEOTIDE SEQUENCE</scope>
</reference>
<evidence type="ECO:0000256" key="1">
    <source>
        <dbReference type="SAM" id="MobiDB-lite"/>
    </source>
</evidence>
<gene>
    <name evidence="2" type="ORF">SPARVUS_LOCUS13532713</name>
</gene>
<keyword evidence="3" id="KW-1185">Reference proteome</keyword>
<evidence type="ECO:0000313" key="3">
    <source>
        <dbReference type="Proteomes" id="UP001162483"/>
    </source>
</evidence>
<sequence length="83" mass="9530">MDISQFPGRKNRQNAGRAQDRALGTKSMFYDVKFVWKKMTFFLNFQISCRRRCPYVPTSQGSEHRSRMPASAGGDGRGRCRGH</sequence>
<accession>A0ABN9GBL5</accession>
<dbReference type="Proteomes" id="UP001162483">
    <property type="component" value="Unassembled WGS sequence"/>
</dbReference>
<organism evidence="2 3">
    <name type="scientific">Staurois parvus</name>
    <dbReference type="NCBI Taxonomy" id="386267"/>
    <lineage>
        <taxon>Eukaryota</taxon>
        <taxon>Metazoa</taxon>
        <taxon>Chordata</taxon>
        <taxon>Craniata</taxon>
        <taxon>Vertebrata</taxon>
        <taxon>Euteleostomi</taxon>
        <taxon>Amphibia</taxon>
        <taxon>Batrachia</taxon>
        <taxon>Anura</taxon>
        <taxon>Neobatrachia</taxon>
        <taxon>Ranoidea</taxon>
        <taxon>Ranidae</taxon>
        <taxon>Staurois</taxon>
    </lineage>
</organism>
<feature type="non-terminal residue" evidence="2">
    <location>
        <position position="83"/>
    </location>
</feature>
<feature type="region of interest" description="Disordered" evidence="1">
    <location>
        <begin position="1"/>
        <end position="20"/>
    </location>
</feature>
<proteinExistence type="predicted"/>
<feature type="region of interest" description="Disordered" evidence="1">
    <location>
        <begin position="56"/>
        <end position="83"/>
    </location>
</feature>
<evidence type="ECO:0000313" key="2">
    <source>
        <dbReference type="EMBL" id="CAI9604966.1"/>
    </source>
</evidence>
<name>A0ABN9GBL5_9NEOB</name>
<protein>
    <submittedName>
        <fullName evidence="2">Uncharacterized protein</fullName>
    </submittedName>
</protein>
<dbReference type="EMBL" id="CATNWA010018056">
    <property type="protein sequence ID" value="CAI9604966.1"/>
    <property type="molecule type" value="Genomic_DNA"/>
</dbReference>
<comment type="caution">
    <text evidence="2">The sequence shown here is derived from an EMBL/GenBank/DDBJ whole genome shotgun (WGS) entry which is preliminary data.</text>
</comment>